<evidence type="ECO:0000256" key="1">
    <source>
        <dbReference type="SAM" id="MobiDB-lite"/>
    </source>
</evidence>
<protein>
    <submittedName>
        <fullName evidence="2">Uncharacterized protein</fullName>
    </submittedName>
</protein>
<sequence>MERRASIRTTWTIRTDLAVQSPSKRAMVSDLVHSVITDSPGSAQHDDIVRQHADLSSVHGSVSTDQYTGQSHGTVPAC</sequence>
<evidence type="ECO:0000313" key="3">
    <source>
        <dbReference type="Proteomes" id="UP000823674"/>
    </source>
</evidence>
<comment type="caution">
    <text evidence="2">The sequence shown here is derived from an EMBL/GenBank/DDBJ whole genome shotgun (WGS) entry which is preliminary data.</text>
</comment>
<evidence type="ECO:0000313" key="2">
    <source>
        <dbReference type="EMBL" id="KAG5373667.1"/>
    </source>
</evidence>
<keyword evidence="3" id="KW-1185">Reference proteome</keyword>
<feature type="compositionally biased region" description="Polar residues" evidence="1">
    <location>
        <begin position="58"/>
        <end position="78"/>
    </location>
</feature>
<organism evidence="2 3">
    <name type="scientific">Brassica rapa subsp. trilocularis</name>
    <dbReference type="NCBI Taxonomy" id="1813537"/>
    <lineage>
        <taxon>Eukaryota</taxon>
        <taxon>Viridiplantae</taxon>
        <taxon>Streptophyta</taxon>
        <taxon>Embryophyta</taxon>
        <taxon>Tracheophyta</taxon>
        <taxon>Spermatophyta</taxon>
        <taxon>Magnoliopsida</taxon>
        <taxon>eudicotyledons</taxon>
        <taxon>Gunneridae</taxon>
        <taxon>Pentapetalae</taxon>
        <taxon>rosids</taxon>
        <taxon>malvids</taxon>
        <taxon>Brassicales</taxon>
        <taxon>Brassicaceae</taxon>
        <taxon>Brassiceae</taxon>
        <taxon>Brassica</taxon>
    </lineage>
</organism>
<reference evidence="2 3" key="1">
    <citation type="submission" date="2021-03" db="EMBL/GenBank/DDBJ databases">
        <authorList>
            <person name="King G.J."/>
            <person name="Bancroft I."/>
            <person name="Baten A."/>
            <person name="Bloomfield J."/>
            <person name="Borpatragohain P."/>
            <person name="He Z."/>
            <person name="Irish N."/>
            <person name="Irwin J."/>
            <person name="Liu K."/>
            <person name="Mauleon R.P."/>
            <person name="Moore J."/>
            <person name="Morris R."/>
            <person name="Ostergaard L."/>
            <person name="Wang B."/>
            <person name="Wells R."/>
        </authorList>
    </citation>
    <scope>NUCLEOTIDE SEQUENCE [LARGE SCALE GENOMIC DNA]</scope>
    <source>
        <strain evidence="2">R-o-18</strain>
        <tissue evidence="2">Leaf</tissue>
    </source>
</reference>
<name>A0ABQ7KHZ0_BRACM</name>
<accession>A0ABQ7KHZ0</accession>
<gene>
    <name evidence="2" type="primary">SC303g500010.1_BraROA</name>
    <name evidence="2" type="ORF">IGI04_043019</name>
</gene>
<feature type="region of interest" description="Disordered" evidence="1">
    <location>
        <begin position="53"/>
        <end position="78"/>
    </location>
</feature>
<proteinExistence type="predicted"/>
<dbReference type="EMBL" id="JADBGQ010000148">
    <property type="protein sequence ID" value="KAG5373667.1"/>
    <property type="molecule type" value="Genomic_DNA"/>
</dbReference>
<dbReference type="Proteomes" id="UP000823674">
    <property type="component" value="Unassembled WGS sequence"/>
</dbReference>